<organism evidence="2 3">
    <name type="scientific">Aquamicrobium segne</name>
    <dbReference type="NCBI Taxonomy" id="469547"/>
    <lineage>
        <taxon>Bacteria</taxon>
        <taxon>Pseudomonadati</taxon>
        <taxon>Pseudomonadota</taxon>
        <taxon>Alphaproteobacteria</taxon>
        <taxon>Hyphomicrobiales</taxon>
        <taxon>Phyllobacteriaceae</taxon>
        <taxon>Aquamicrobium</taxon>
    </lineage>
</organism>
<sequence length="93" mass="9990">AFLDAMAAAADAGMRELVRLQQAQALMERKLIGRRASSSLPSAIDLVLSRPMVSAAMVAKVVKVTPRGALNLISELGIRELTGRGRYRAWGVL</sequence>
<evidence type="ECO:0000313" key="3">
    <source>
        <dbReference type="Proteomes" id="UP001596016"/>
    </source>
</evidence>
<reference evidence="3" key="1">
    <citation type="journal article" date="2019" name="Int. J. Syst. Evol. Microbiol.">
        <title>The Global Catalogue of Microorganisms (GCM) 10K type strain sequencing project: providing services to taxonomists for standard genome sequencing and annotation.</title>
        <authorList>
            <consortium name="The Broad Institute Genomics Platform"/>
            <consortium name="The Broad Institute Genome Sequencing Center for Infectious Disease"/>
            <person name="Wu L."/>
            <person name="Ma J."/>
        </authorList>
    </citation>
    <scope>NUCLEOTIDE SEQUENCE [LARGE SCALE GENOMIC DNA]</scope>
    <source>
        <strain evidence="3">CGMCC 4.1415</strain>
    </source>
</reference>
<comment type="caution">
    <text evidence="2">The sequence shown here is derived from an EMBL/GenBank/DDBJ whole genome shotgun (WGS) entry which is preliminary data.</text>
</comment>
<dbReference type="RefSeq" id="WP_378229623.1">
    <property type="nucleotide sequence ID" value="NZ_JBHSLL010000035.1"/>
</dbReference>
<dbReference type="Proteomes" id="UP001596016">
    <property type="component" value="Unassembled WGS sequence"/>
</dbReference>
<dbReference type="EMBL" id="JBHSLL010000035">
    <property type="protein sequence ID" value="MFC5386532.1"/>
    <property type="molecule type" value="Genomic_DNA"/>
</dbReference>
<protein>
    <submittedName>
        <fullName evidence="2">Helix-turn-helix domain-containing protein</fullName>
    </submittedName>
</protein>
<keyword evidence="3" id="KW-1185">Reference proteome</keyword>
<dbReference type="Pfam" id="PF11972">
    <property type="entry name" value="HTH_13"/>
    <property type="match status" value="1"/>
</dbReference>
<accession>A0ABW0H038</accession>
<feature type="domain" description="HTH DNA binding" evidence="1">
    <location>
        <begin position="40"/>
        <end position="93"/>
    </location>
</feature>
<feature type="non-terminal residue" evidence="2">
    <location>
        <position position="1"/>
    </location>
</feature>
<dbReference type="InterPro" id="IPR021068">
    <property type="entry name" value="HTH_DNA-bd"/>
</dbReference>
<name>A0ABW0H038_9HYPH</name>
<evidence type="ECO:0000313" key="2">
    <source>
        <dbReference type="EMBL" id="MFC5386532.1"/>
    </source>
</evidence>
<proteinExistence type="predicted"/>
<evidence type="ECO:0000259" key="1">
    <source>
        <dbReference type="Pfam" id="PF11972"/>
    </source>
</evidence>
<gene>
    <name evidence="2" type="ORF">ACFPLB_11200</name>
</gene>